<dbReference type="InterPro" id="IPR038731">
    <property type="entry name" value="RgtA/B/C-like"/>
</dbReference>
<keyword evidence="7 8" id="KW-0472">Membrane</keyword>
<sequence>MLNAGRLRITFFGAFAVTLLVQFYTAFNHQLFGDEAFYWLEGQHLDWSYAELPGWTQWLAALTDWLLPRTPGFLRLPSLLAAISLPVLAMAMARTLQANQIQVYTTGLLTLSLPMLTLTHTLALPDVWLVFFGMLSVWQLLLAVHRNGQRHYLMLGLLLALGINVHVRFWLLVMIAGLATLWLYRHQRDVVMSLLSKTLPVMLLGFVPVLMFNLKHQFPLFMFQFQDRHPWQFQPDHGWFFLSEALVATPVVFALCTIVVLRHFNAVNPAIKLVVQLAVWHWLFYALVGFYSDNLRFSLHWTLFSYVLLLIIAGSHYRVNWLLKAAIVSGVLCAWIMPLAILNWTREHQNNRPFQDEFTANIRGWETLADKTGQLIRKWQPDQLVADHFMTLSTLRYHSTAAVHWTVLPHPLNRKHGREVQLKLMGYSADNDTHTKSLVVIEHSALTTSQQIPFYQDACLQLGGLKWVDSLNIDNGLKTYHFFTNQTTGCDLPTISYVDMEDGLLSGWAVIDKDQVPQIALVSNGQVWQADSTVGPLGSNAIFSALSNETHQLLRFSFSSADAIAHPGQLRFTYTDRITYGSTLYPP</sequence>
<protein>
    <submittedName>
        <fullName evidence="10">ArnT family glycosyltransferase</fullName>
        <ecNumber evidence="10">2.4.-.-</ecNumber>
    </submittedName>
</protein>
<organism evidence="10 11">
    <name type="scientific">Marinicella sediminis</name>
    <dbReference type="NCBI Taxonomy" id="1792834"/>
    <lineage>
        <taxon>Bacteria</taxon>
        <taxon>Pseudomonadati</taxon>
        <taxon>Pseudomonadota</taxon>
        <taxon>Gammaproteobacteria</taxon>
        <taxon>Lysobacterales</taxon>
        <taxon>Marinicellaceae</taxon>
        <taxon>Marinicella</taxon>
    </lineage>
</organism>
<comment type="caution">
    <text evidence="10">The sequence shown here is derived from an EMBL/GenBank/DDBJ whole genome shotgun (WGS) entry which is preliminary data.</text>
</comment>
<dbReference type="EMBL" id="JBHRTS010000005">
    <property type="protein sequence ID" value="MFC3194865.1"/>
    <property type="molecule type" value="Genomic_DNA"/>
</dbReference>
<feature type="transmembrane region" description="Helical" evidence="8">
    <location>
        <begin position="238"/>
        <end position="261"/>
    </location>
</feature>
<feature type="transmembrane region" description="Helical" evidence="8">
    <location>
        <begin position="273"/>
        <end position="291"/>
    </location>
</feature>
<feature type="transmembrane region" description="Helical" evidence="8">
    <location>
        <begin position="7"/>
        <end position="27"/>
    </location>
</feature>
<feature type="transmembrane region" description="Helical" evidence="8">
    <location>
        <begin position="157"/>
        <end position="184"/>
    </location>
</feature>
<feature type="transmembrane region" description="Helical" evidence="8">
    <location>
        <begin position="321"/>
        <end position="342"/>
    </location>
</feature>
<dbReference type="Proteomes" id="UP001595533">
    <property type="component" value="Unassembled WGS sequence"/>
</dbReference>
<dbReference type="Pfam" id="PF13231">
    <property type="entry name" value="PMT_2"/>
    <property type="match status" value="1"/>
</dbReference>
<proteinExistence type="predicted"/>
<keyword evidence="6 8" id="KW-1133">Transmembrane helix</keyword>
<accession>A0ABV7J9P9</accession>
<keyword evidence="11" id="KW-1185">Reference proteome</keyword>
<name>A0ABV7J9P9_9GAMM</name>
<dbReference type="PANTHER" id="PTHR33908:SF11">
    <property type="entry name" value="MEMBRANE PROTEIN"/>
    <property type="match status" value="1"/>
</dbReference>
<dbReference type="GO" id="GO:0016757">
    <property type="term" value="F:glycosyltransferase activity"/>
    <property type="evidence" value="ECO:0007669"/>
    <property type="project" value="UniProtKB-KW"/>
</dbReference>
<dbReference type="InterPro" id="IPR050297">
    <property type="entry name" value="LipidA_mod_glycosyltrf_83"/>
</dbReference>
<feature type="transmembrane region" description="Helical" evidence="8">
    <location>
        <begin position="103"/>
        <end position="122"/>
    </location>
</feature>
<feature type="transmembrane region" description="Helical" evidence="8">
    <location>
        <begin position="72"/>
        <end position="91"/>
    </location>
</feature>
<comment type="subcellular location">
    <subcellularLocation>
        <location evidence="1">Cell membrane</location>
        <topology evidence="1">Multi-pass membrane protein</topology>
    </subcellularLocation>
</comment>
<dbReference type="RefSeq" id="WP_157892745.1">
    <property type="nucleotide sequence ID" value="NZ_JBHRTS010000005.1"/>
</dbReference>
<evidence type="ECO:0000259" key="9">
    <source>
        <dbReference type="Pfam" id="PF13231"/>
    </source>
</evidence>
<feature type="transmembrane region" description="Helical" evidence="8">
    <location>
        <begin position="190"/>
        <end position="214"/>
    </location>
</feature>
<feature type="domain" description="Glycosyltransferase RgtA/B/C/D-like" evidence="9">
    <location>
        <begin position="57"/>
        <end position="211"/>
    </location>
</feature>
<dbReference type="PANTHER" id="PTHR33908">
    <property type="entry name" value="MANNOSYLTRANSFERASE YKCB-RELATED"/>
    <property type="match status" value="1"/>
</dbReference>
<gene>
    <name evidence="10" type="ORF">ACFODZ_11500</name>
</gene>
<keyword evidence="2" id="KW-1003">Cell membrane</keyword>
<evidence type="ECO:0000256" key="2">
    <source>
        <dbReference type="ARBA" id="ARBA00022475"/>
    </source>
</evidence>
<evidence type="ECO:0000256" key="5">
    <source>
        <dbReference type="ARBA" id="ARBA00022692"/>
    </source>
</evidence>
<keyword evidence="3 10" id="KW-0328">Glycosyltransferase</keyword>
<evidence type="ECO:0000256" key="8">
    <source>
        <dbReference type="SAM" id="Phobius"/>
    </source>
</evidence>
<dbReference type="EC" id="2.4.-.-" evidence="10"/>
<evidence type="ECO:0000256" key="6">
    <source>
        <dbReference type="ARBA" id="ARBA00022989"/>
    </source>
</evidence>
<evidence type="ECO:0000313" key="10">
    <source>
        <dbReference type="EMBL" id="MFC3194865.1"/>
    </source>
</evidence>
<keyword evidence="4 10" id="KW-0808">Transferase</keyword>
<evidence type="ECO:0000256" key="4">
    <source>
        <dbReference type="ARBA" id="ARBA00022679"/>
    </source>
</evidence>
<evidence type="ECO:0000256" key="1">
    <source>
        <dbReference type="ARBA" id="ARBA00004651"/>
    </source>
</evidence>
<evidence type="ECO:0000313" key="11">
    <source>
        <dbReference type="Proteomes" id="UP001595533"/>
    </source>
</evidence>
<keyword evidence="5 8" id="KW-0812">Transmembrane</keyword>
<reference evidence="11" key="1">
    <citation type="journal article" date="2019" name="Int. J. Syst. Evol. Microbiol.">
        <title>The Global Catalogue of Microorganisms (GCM) 10K type strain sequencing project: providing services to taxonomists for standard genome sequencing and annotation.</title>
        <authorList>
            <consortium name="The Broad Institute Genomics Platform"/>
            <consortium name="The Broad Institute Genome Sequencing Center for Infectious Disease"/>
            <person name="Wu L."/>
            <person name="Ma J."/>
        </authorList>
    </citation>
    <scope>NUCLEOTIDE SEQUENCE [LARGE SCALE GENOMIC DNA]</scope>
    <source>
        <strain evidence="11">KCTC 42953</strain>
    </source>
</reference>
<evidence type="ECO:0000256" key="3">
    <source>
        <dbReference type="ARBA" id="ARBA00022676"/>
    </source>
</evidence>
<evidence type="ECO:0000256" key="7">
    <source>
        <dbReference type="ARBA" id="ARBA00023136"/>
    </source>
</evidence>
<feature type="transmembrane region" description="Helical" evidence="8">
    <location>
        <begin position="298"/>
        <end position="315"/>
    </location>
</feature>